<dbReference type="GO" id="GO:0016272">
    <property type="term" value="C:prefoldin complex"/>
    <property type="evidence" value="ECO:0007669"/>
    <property type="project" value="InterPro"/>
</dbReference>
<comment type="similarity">
    <text evidence="1">Belongs to the prefoldin subunit beta family.</text>
</comment>
<sequence length="122" mass="13625">MSAKADPDVKKAIEAHRQQTILANQQIAILNAQLEALNVKQRRSEIIEQELKTLPADAVTYRAIGRMFIKKNLPVIIEDIVHDRDLVNTSIETLKKNKEVISNGLNASKDSLLELLNSKQAA</sequence>
<name>A0AAV2TWA1_CALDB</name>
<reference evidence="4" key="1">
    <citation type="submission" date="2024-06" db="EMBL/GenBank/DDBJ databases">
        <authorList>
            <person name="Liu X."/>
            <person name="Lenzi L."/>
            <person name="Haldenby T S."/>
            <person name="Uol C."/>
        </authorList>
    </citation>
    <scope>NUCLEOTIDE SEQUENCE</scope>
</reference>
<accession>A0AAV2TWA1</accession>
<dbReference type="InterPro" id="IPR002777">
    <property type="entry name" value="PFD_beta-like"/>
</dbReference>
<dbReference type="PANTHER" id="PTHR20903:SF0">
    <property type="entry name" value="PREFOLDIN SUBUNIT 1"/>
    <property type="match status" value="1"/>
</dbReference>
<dbReference type="Proteomes" id="UP001497525">
    <property type="component" value="Unassembled WGS sequence"/>
</dbReference>
<dbReference type="GO" id="GO:0005737">
    <property type="term" value="C:cytoplasm"/>
    <property type="evidence" value="ECO:0007669"/>
    <property type="project" value="TreeGrafter"/>
</dbReference>
<dbReference type="SUPFAM" id="SSF46579">
    <property type="entry name" value="Prefoldin"/>
    <property type="match status" value="1"/>
</dbReference>
<keyword evidence="3" id="KW-0143">Chaperone</keyword>
<comment type="subunit">
    <text evidence="2">Heterohexamer of two PFD-alpha type and four PFD-beta type subunits.</text>
</comment>
<dbReference type="PANTHER" id="PTHR20903">
    <property type="entry name" value="PREFOLDIN SUBUNIT 1-RELATED"/>
    <property type="match status" value="1"/>
</dbReference>
<gene>
    <name evidence="4" type="ORF">CDAUBV1_LOCUS15923</name>
</gene>
<comment type="caution">
    <text evidence="4">The sequence shown here is derived from an EMBL/GenBank/DDBJ whole genome shotgun (WGS) entry which is preliminary data.</text>
</comment>
<evidence type="ECO:0008006" key="6">
    <source>
        <dbReference type="Google" id="ProtNLM"/>
    </source>
</evidence>
<evidence type="ECO:0000313" key="4">
    <source>
        <dbReference type="EMBL" id="CAL5140615.1"/>
    </source>
</evidence>
<dbReference type="GO" id="GO:0051082">
    <property type="term" value="F:unfolded protein binding"/>
    <property type="evidence" value="ECO:0007669"/>
    <property type="project" value="InterPro"/>
</dbReference>
<protein>
    <recommendedName>
        <fullName evidence="6">Prefoldin subunit 1</fullName>
    </recommendedName>
</protein>
<evidence type="ECO:0000313" key="5">
    <source>
        <dbReference type="Proteomes" id="UP001497525"/>
    </source>
</evidence>
<dbReference type="InterPro" id="IPR009053">
    <property type="entry name" value="Prefoldin"/>
</dbReference>
<dbReference type="Gene3D" id="1.10.287.370">
    <property type="match status" value="1"/>
</dbReference>
<organism evidence="4 5">
    <name type="scientific">Calicophoron daubneyi</name>
    <name type="common">Rumen fluke</name>
    <name type="synonym">Paramphistomum daubneyi</name>
    <dbReference type="NCBI Taxonomy" id="300641"/>
    <lineage>
        <taxon>Eukaryota</taxon>
        <taxon>Metazoa</taxon>
        <taxon>Spiralia</taxon>
        <taxon>Lophotrochozoa</taxon>
        <taxon>Platyhelminthes</taxon>
        <taxon>Trematoda</taxon>
        <taxon>Digenea</taxon>
        <taxon>Plagiorchiida</taxon>
        <taxon>Pronocephalata</taxon>
        <taxon>Paramphistomoidea</taxon>
        <taxon>Paramphistomidae</taxon>
        <taxon>Calicophoron</taxon>
    </lineage>
</organism>
<evidence type="ECO:0000256" key="1">
    <source>
        <dbReference type="ARBA" id="ARBA00008045"/>
    </source>
</evidence>
<evidence type="ECO:0000256" key="3">
    <source>
        <dbReference type="ARBA" id="ARBA00023186"/>
    </source>
</evidence>
<dbReference type="EMBL" id="CAXLJL010000745">
    <property type="protein sequence ID" value="CAL5140615.1"/>
    <property type="molecule type" value="Genomic_DNA"/>
</dbReference>
<dbReference type="AlphaFoldDB" id="A0AAV2TWA1"/>
<dbReference type="Pfam" id="PF01920">
    <property type="entry name" value="Prefoldin_2"/>
    <property type="match status" value="1"/>
</dbReference>
<dbReference type="GO" id="GO:0044183">
    <property type="term" value="F:protein folding chaperone"/>
    <property type="evidence" value="ECO:0007669"/>
    <property type="project" value="TreeGrafter"/>
</dbReference>
<proteinExistence type="inferred from homology"/>
<evidence type="ECO:0000256" key="2">
    <source>
        <dbReference type="ARBA" id="ARBA00011695"/>
    </source>
</evidence>